<protein>
    <recommendedName>
        <fullName evidence="1">HTH iclR-type domain-containing protein</fullName>
    </recommendedName>
</protein>
<dbReference type="GO" id="GO:0003677">
    <property type="term" value="F:DNA binding"/>
    <property type="evidence" value="ECO:0007669"/>
    <property type="project" value="InterPro"/>
</dbReference>
<sequence length="87" mass="9567">MGLTENERKALLAWQGSCEENNVLPFATVALRAEMPKGSVRRFVRALARKGMLQFCRMSWDEEGPRGAGYMPTKAGYAALSSIEVSA</sequence>
<dbReference type="AlphaFoldDB" id="A0A5B8LQS3"/>
<dbReference type="Proteomes" id="UP000315364">
    <property type="component" value="Chromosome"/>
</dbReference>
<proteinExistence type="predicted"/>
<dbReference type="InterPro" id="IPR005471">
    <property type="entry name" value="Tscrpt_reg_IclR_N"/>
</dbReference>
<gene>
    <name evidence="2" type="ORF">FPZ08_07205</name>
</gene>
<feature type="domain" description="HTH iclR-type" evidence="1">
    <location>
        <begin position="21"/>
        <end position="54"/>
    </location>
</feature>
<dbReference type="KEGG" id="dea:FPZ08_07205"/>
<accession>A0A5B8LQS3</accession>
<dbReference type="Pfam" id="PF09339">
    <property type="entry name" value="HTH_IclR"/>
    <property type="match status" value="1"/>
</dbReference>
<evidence type="ECO:0000259" key="1">
    <source>
        <dbReference type="Pfam" id="PF09339"/>
    </source>
</evidence>
<keyword evidence="3" id="KW-1185">Reference proteome</keyword>
<dbReference type="RefSeq" id="WP_146289344.1">
    <property type="nucleotide sequence ID" value="NZ_CP042304.1"/>
</dbReference>
<dbReference type="EMBL" id="CP042304">
    <property type="protein sequence ID" value="QDZ10557.1"/>
    <property type="molecule type" value="Genomic_DNA"/>
</dbReference>
<dbReference type="GO" id="GO:0006355">
    <property type="term" value="P:regulation of DNA-templated transcription"/>
    <property type="evidence" value="ECO:0007669"/>
    <property type="project" value="InterPro"/>
</dbReference>
<organism evidence="2 3">
    <name type="scientific">Devosia ginsengisoli</name>
    <dbReference type="NCBI Taxonomy" id="400770"/>
    <lineage>
        <taxon>Bacteria</taxon>
        <taxon>Pseudomonadati</taxon>
        <taxon>Pseudomonadota</taxon>
        <taxon>Alphaproteobacteria</taxon>
        <taxon>Hyphomicrobiales</taxon>
        <taxon>Devosiaceae</taxon>
        <taxon>Devosia</taxon>
    </lineage>
</organism>
<evidence type="ECO:0000313" key="2">
    <source>
        <dbReference type="EMBL" id="QDZ10557.1"/>
    </source>
</evidence>
<dbReference type="OrthoDB" id="9958625at2"/>
<evidence type="ECO:0000313" key="3">
    <source>
        <dbReference type="Proteomes" id="UP000315364"/>
    </source>
</evidence>
<name>A0A5B8LQS3_9HYPH</name>
<reference evidence="2 3" key="1">
    <citation type="submission" date="2019-07" db="EMBL/GenBank/DDBJ databases">
        <title>Full genome sequence of Devosia sp. Gsoil 520.</title>
        <authorList>
            <person name="Im W.-T."/>
        </authorList>
    </citation>
    <scope>NUCLEOTIDE SEQUENCE [LARGE SCALE GENOMIC DNA]</scope>
    <source>
        <strain evidence="2 3">Gsoil 520</strain>
    </source>
</reference>